<dbReference type="AlphaFoldDB" id="A0A250XNZ5"/>
<dbReference type="PANTHER" id="PTHR11178:SF1">
    <property type="entry name" value="NFU1 IRON-SULFUR CLUSTER SCAFFOLD HOMOLOG, MITOCHONDRIAL"/>
    <property type="match status" value="1"/>
</dbReference>
<dbReference type="GO" id="GO:0051536">
    <property type="term" value="F:iron-sulfur cluster binding"/>
    <property type="evidence" value="ECO:0007669"/>
    <property type="project" value="InterPro"/>
</dbReference>
<dbReference type="Gene3D" id="3.30.300.130">
    <property type="entry name" value="Fe-S cluster assembly (FSCA)"/>
    <property type="match status" value="1"/>
</dbReference>
<protein>
    <recommendedName>
        <fullName evidence="4">Scaffold protein Nfu/NifU N-terminal domain-containing protein</fullName>
    </recommendedName>
</protein>
<comment type="caution">
    <text evidence="5">The sequence shown here is derived from an EMBL/GenBank/DDBJ whole genome shotgun (WGS) entry which is preliminary data.</text>
</comment>
<dbReference type="InterPro" id="IPR014824">
    <property type="entry name" value="Nfu/NifU_N"/>
</dbReference>
<dbReference type="Proteomes" id="UP000232323">
    <property type="component" value="Unassembled WGS sequence"/>
</dbReference>
<organism evidence="5 6">
    <name type="scientific">Chlamydomonas eustigma</name>
    <dbReference type="NCBI Taxonomy" id="1157962"/>
    <lineage>
        <taxon>Eukaryota</taxon>
        <taxon>Viridiplantae</taxon>
        <taxon>Chlorophyta</taxon>
        <taxon>core chlorophytes</taxon>
        <taxon>Chlorophyceae</taxon>
        <taxon>CS clade</taxon>
        <taxon>Chlamydomonadales</taxon>
        <taxon>Chlamydomonadaceae</taxon>
        <taxon>Chlamydomonas</taxon>
    </lineage>
</organism>
<proteinExistence type="inferred from homology"/>
<feature type="region of interest" description="Disordered" evidence="3">
    <location>
        <begin position="273"/>
        <end position="303"/>
    </location>
</feature>
<dbReference type="GO" id="GO:0005506">
    <property type="term" value="F:iron ion binding"/>
    <property type="evidence" value="ECO:0007669"/>
    <property type="project" value="InterPro"/>
</dbReference>
<dbReference type="InterPro" id="IPR001075">
    <property type="entry name" value="NIF_FeS_clus_asmbl_NifU_C"/>
</dbReference>
<evidence type="ECO:0000256" key="2">
    <source>
        <dbReference type="ARBA" id="ARBA00006420"/>
    </source>
</evidence>
<sequence>MLRTSLSKLIRQAAFLTCSGPFGTAFSDPRHLSILVSHSMVGTPRKEGDCGFFQDYVRAQRILQSQRRSMFIQTQSTPNPQSLMFLPGRSVSEAGSREFPNARAAMSSPLAKRLFAIDGVTGIYFGSEFITVTKRDEPSWAVLKPDVFAAIMDHFSSGEPLILDEEALAKSDTAIHPEDDEVVAMIKELLETRIRPAVQEDGGDIVYKGFDADTGVVTVKMMGACSGCPSSAVTLKSGIENMLKHYIPEVKDVIEAGPEEYEEEGAQAFKEFEAKLEEQGEEEDPLQVSTPEPSNPIEKHLSA</sequence>
<dbReference type="InterPro" id="IPR036498">
    <property type="entry name" value="Nfu/NifU_N_sf"/>
</dbReference>
<feature type="domain" description="Scaffold protein Nfu/NifU N-terminal" evidence="4">
    <location>
        <begin position="72"/>
        <end position="158"/>
    </location>
</feature>
<evidence type="ECO:0000256" key="3">
    <source>
        <dbReference type="SAM" id="MobiDB-lite"/>
    </source>
</evidence>
<dbReference type="SUPFAM" id="SSF117916">
    <property type="entry name" value="Fe-S cluster assembly (FSCA) domain-like"/>
    <property type="match status" value="1"/>
</dbReference>
<keyword evidence="6" id="KW-1185">Reference proteome</keyword>
<dbReference type="Pfam" id="PF08712">
    <property type="entry name" value="Nfu_N"/>
    <property type="match status" value="1"/>
</dbReference>
<dbReference type="FunFam" id="3.30.1370.70:FF:000001">
    <property type="entry name" value="NifU-like protein 4, mitochondrial"/>
    <property type="match status" value="1"/>
</dbReference>
<dbReference type="SUPFAM" id="SSF110836">
    <property type="entry name" value="Hypothetical protein SAV1430"/>
    <property type="match status" value="1"/>
</dbReference>
<dbReference type="FunFam" id="3.30.300.130:FF:000001">
    <property type="entry name" value="NFU1 iron-sulfur cluster scaffold"/>
    <property type="match status" value="1"/>
</dbReference>
<dbReference type="STRING" id="1157962.A0A250XNZ5"/>
<dbReference type="InterPro" id="IPR034904">
    <property type="entry name" value="FSCA_dom_sf"/>
</dbReference>
<dbReference type="Gene3D" id="3.30.1370.70">
    <property type="entry name" value="Scaffold protein Nfu/NifU, N-terminal domain"/>
    <property type="match status" value="1"/>
</dbReference>
<dbReference type="SMART" id="SM00932">
    <property type="entry name" value="Nfu_N"/>
    <property type="match status" value="1"/>
</dbReference>
<comment type="function">
    <text evidence="1">Molecular scaffold for [Fe-S] cluster assembly of mitochondrial iron-sulfur proteins.</text>
</comment>
<dbReference type="GO" id="GO:0016226">
    <property type="term" value="P:iron-sulfur cluster assembly"/>
    <property type="evidence" value="ECO:0007669"/>
    <property type="project" value="InterPro"/>
</dbReference>
<reference evidence="5 6" key="1">
    <citation type="submission" date="2017-08" db="EMBL/GenBank/DDBJ databases">
        <title>Acidophilic green algal genome provides insights into adaptation to an acidic environment.</title>
        <authorList>
            <person name="Hirooka S."/>
            <person name="Hirose Y."/>
            <person name="Kanesaki Y."/>
            <person name="Higuchi S."/>
            <person name="Fujiwara T."/>
            <person name="Onuma R."/>
            <person name="Era A."/>
            <person name="Ohbayashi R."/>
            <person name="Uzuka A."/>
            <person name="Nozaki H."/>
            <person name="Yoshikawa H."/>
            <person name="Miyagishima S.Y."/>
        </authorList>
    </citation>
    <scope>NUCLEOTIDE SEQUENCE [LARGE SCALE GENOMIC DNA]</scope>
    <source>
        <strain evidence="5 6">NIES-2499</strain>
    </source>
</reference>
<dbReference type="EMBL" id="BEGY01000136">
    <property type="protein sequence ID" value="GAX84804.1"/>
    <property type="molecule type" value="Genomic_DNA"/>
</dbReference>
<dbReference type="OrthoDB" id="565552at2759"/>
<evidence type="ECO:0000313" key="5">
    <source>
        <dbReference type="EMBL" id="GAX84804.1"/>
    </source>
</evidence>
<dbReference type="GO" id="GO:0005739">
    <property type="term" value="C:mitochondrion"/>
    <property type="evidence" value="ECO:0007669"/>
    <property type="project" value="TreeGrafter"/>
</dbReference>
<dbReference type="PANTHER" id="PTHR11178">
    <property type="entry name" value="IRON-SULFUR CLUSTER SCAFFOLD PROTEIN NFU-RELATED"/>
    <property type="match status" value="1"/>
</dbReference>
<evidence type="ECO:0000259" key="4">
    <source>
        <dbReference type="SMART" id="SM00932"/>
    </source>
</evidence>
<dbReference type="Pfam" id="PF01106">
    <property type="entry name" value="NifU"/>
    <property type="match status" value="1"/>
</dbReference>
<name>A0A250XNZ5_9CHLO</name>
<accession>A0A250XNZ5</accession>
<gene>
    <name evidence="5" type="ORF">CEUSTIGMA_g12225.t1</name>
</gene>
<evidence type="ECO:0000256" key="1">
    <source>
        <dbReference type="ARBA" id="ARBA00002175"/>
    </source>
</evidence>
<comment type="similarity">
    <text evidence="2">Belongs to the NifU family.</text>
</comment>
<evidence type="ECO:0000313" key="6">
    <source>
        <dbReference type="Proteomes" id="UP000232323"/>
    </source>
</evidence>